<dbReference type="eggNOG" id="COG1401">
    <property type="taxonomic scope" value="Bacteria"/>
</dbReference>
<organism evidence="2 3">
    <name type="scientific">Acinetobacter nectaris CIP 110549</name>
    <dbReference type="NCBI Taxonomy" id="1392540"/>
    <lineage>
        <taxon>Bacteria</taxon>
        <taxon>Pseudomonadati</taxon>
        <taxon>Pseudomonadota</taxon>
        <taxon>Gammaproteobacteria</taxon>
        <taxon>Moraxellales</taxon>
        <taxon>Moraxellaceae</taxon>
        <taxon>Acinetobacter</taxon>
    </lineage>
</organism>
<dbReference type="GO" id="GO:0005524">
    <property type="term" value="F:ATP binding"/>
    <property type="evidence" value="ECO:0007669"/>
    <property type="project" value="InterPro"/>
</dbReference>
<gene>
    <name evidence="2" type="ORF">P256_01071</name>
</gene>
<dbReference type="PATRIC" id="fig|1392540.3.peg.1037"/>
<evidence type="ECO:0000313" key="3">
    <source>
        <dbReference type="Proteomes" id="UP000023785"/>
    </source>
</evidence>
<evidence type="ECO:0000259" key="1">
    <source>
        <dbReference type="Pfam" id="PF07728"/>
    </source>
</evidence>
<dbReference type="GO" id="GO:0016887">
    <property type="term" value="F:ATP hydrolysis activity"/>
    <property type="evidence" value="ECO:0007669"/>
    <property type="project" value="InterPro"/>
</dbReference>
<dbReference type="InterPro" id="IPR052934">
    <property type="entry name" value="Methyl-DNA_Rec/Restrict_Enz"/>
</dbReference>
<dbReference type="InterPro" id="IPR027417">
    <property type="entry name" value="P-loop_NTPase"/>
</dbReference>
<dbReference type="SUPFAM" id="SSF52540">
    <property type="entry name" value="P-loop containing nucleoside triphosphate hydrolases"/>
    <property type="match status" value="1"/>
</dbReference>
<dbReference type="Pfam" id="PF07728">
    <property type="entry name" value="AAA_5"/>
    <property type="match status" value="1"/>
</dbReference>
<evidence type="ECO:0000313" key="2">
    <source>
        <dbReference type="EMBL" id="ESK40616.1"/>
    </source>
</evidence>
<reference evidence="2 3" key="1">
    <citation type="submission" date="2013-10" db="EMBL/GenBank/DDBJ databases">
        <title>The Genome Sequence of Acinetobacter nectaris CIP 110549.</title>
        <authorList>
            <consortium name="The Broad Institute Genomics Platform"/>
            <consortium name="The Broad Institute Genome Sequencing Center for Infectious Disease"/>
            <person name="Cerqueira G."/>
            <person name="Feldgarden M."/>
            <person name="Courvalin P."/>
            <person name="Grillot-Courvalin C."/>
            <person name="Clermont D."/>
            <person name="Rocha E."/>
            <person name="Yoon E.-J."/>
            <person name="Nemec A."/>
            <person name="Young S.K."/>
            <person name="Zeng Q."/>
            <person name="Gargeya S."/>
            <person name="Fitzgerald M."/>
            <person name="Abouelleil A."/>
            <person name="Alvarado L."/>
            <person name="Berlin A.M."/>
            <person name="Chapman S.B."/>
            <person name="Gainer-Dewar J."/>
            <person name="Goldberg J."/>
            <person name="Gnerre S."/>
            <person name="Griggs A."/>
            <person name="Gujja S."/>
            <person name="Hansen M."/>
            <person name="Howarth C."/>
            <person name="Imamovic A."/>
            <person name="Ireland A."/>
            <person name="Larimer J."/>
            <person name="McCowan C."/>
            <person name="Murphy C."/>
            <person name="Pearson M."/>
            <person name="Poon T.W."/>
            <person name="Priest M."/>
            <person name="Roberts A."/>
            <person name="Saif S."/>
            <person name="Shea T."/>
            <person name="Sykes S."/>
            <person name="Wortman J."/>
            <person name="Nusbaum C."/>
            <person name="Birren B."/>
        </authorList>
    </citation>
    <scope>NUCLEOTIDE SEQUENCE [LARGE SCALE GENOMIC DNA]</scope>
    <source>
        <strain evidence="2 3">CIP 110549</strain>
    </source>
</reference>
<protein>
    <recommendedName>
        <fullName evidence="1">ATPase dynein-related AAA domain-containing protein</fullName>
    </recommendedName>
</protein>
<dbReference type="PANTHER" id="PTHR37291:SF1">
    <property type="entry name" value="TYPE IV METHYL-DIRECTED RESTRICTION ENZYME ECOKMCRB SUBUNIT"/>
    <property type="match status" value="1"/>
</dbReference>
<dbReference type="HOGENOM" id="CLU_008747_4_1_6"/>
<dbReference type="EMBL" id="AYER01000003">
    <property type="protein sequence ID" value="ESK40616.1"/>
    <property type="molecule type" value="Genomic_DNA"/>
</dbReference>
<sequence length="660" mass="75910">MSEQEIQNLWDQFLNVWSIENVQKMTLEQYIQVGSKDTFTYWLEHMTRPIADIRGGDASKFGIFHRRDQQDKENGRGRIYDNEYCWFQKFGNTKEEAFKTIKHNILNVINAVTNNDLEEILNIPVSEMFKWKIAFLYQNQRTPQIISIFSKEMLDFLTEDKNLNRVESYQYLLKNKGEQSILSYGCQLVNEYLKANPKQSSLTPSDGDEVLNQSEFVPVIKKNENIMNQALNRILFGAAGTGKTFHTINHALSIIENKTLEALGGEDREELKKRFDHYKDQGQIKFVTFHQSFSYEDFVEGIRAETDDEGNLTYDVQAGVFKEICSDAQIEVTSKNIGANVPTEFSINSAIDNLIEKAKHTEQSFYTKRNAEIKVTSNQSGTLFALTSKDTTIPLSIKHIRDYLKTGQDNIINNRAYEWAIANSLRSVIEYEEISPDLNSRPYVLIIDEINRGNISRIFGELITLIEDSKRQGAQEALSATLPYSKEEFSVPNNVYIIGTMNSSDHSLTGLDIALRRRFTFIEMPPKPELLNGVSVDGVDIQQLLTVMNQRIEFLLDRDHCLGHANFMLLKEQPTLNNLADIFKQKIIPQLQEYFFDDWAKINLVLNGNDMLQSKTIEKSVIFPNADVEELGYFEDKKTWELAPTSFESIESFAKIIRHA</sequence>
<accession>V2TRF9</accession>
<dbReference type="InterPro" id="IPR011704">
    <property type="entry name" value="ATPase_dyneun-rel_AAA"/>
</dbReference>
<comment type="caution">
    <text evidence="2">The sequence shown here is derived from an EMBL/GenBank/DDBJ whole genome shotgun (WGS) entry which is preliminary data.</text>
</comment>
<dbReference type="STRING" id="1392540.P256_01071"/>
<feature type="domain" description="ATPase dynein-related AAA" evidence="1">
    <location>
        <begin position="429"/>
        <end position="519"/>
    </location>
</feature>
<dbReference type="RefSeq" id="WP_023272648.1">
    <property type="nucleotide sequence ID" value="NZ_KI530712.1"/>
</dbReference>
<name>V2TRF9_9GAMM</name>
<dbReference type="Proteomes" id="UP000023785">
    <property type="component" value="Unassembled WGS sequence"/>
</dbReference>
<dbReference type="AlphaFoldDB" id="V2TRF9"/>
<proteinExistence type="predicted"/>
<keyword evidence="3" id="KW-1185">Reference proteome</keyword>
<dbReference type="Gene3D" id="3.40.50.300">
    <property type="entry name" value="P-loop containing nucleotide triphosphate hydrolases"/>
    <property type="match status" value="1"/>
</dbReference>
<dbReference type="PANTHER" id="PTHR37291">
    <property type="entry name" value="5-METHYLCYTOSINE-SPECIFIC RESTRICTION ENZYME B"/>
    <property type="match status" value="1"/>
</dbReference>
<dbReference type="eggNOG" id="COG4127">
    <property type="taxonomic scope" value="Bacteria"/>
</dbReference>